<accession>A0A6J6MR74</accession>
<organism evidence="2">
    <name type="scientific">freshwater metagenome</name>
    <dbReference type="NCBI Taxonomy" id="449393"/>
    <lineage>
        <taxon>unclassified sequences</taxon>
        <taxon>metagenomes</taxon>
        <taxon>ecological metagenomes</taxon>
    </lineage>
</organism>
<dbReference type="SUPFAM" id="SSF53474">
    <property type="entry name" value="alpha/beta-Hydrolases"/>
    <property type="match status" value="1"/>
</dbReference>
<protein>
    <submittedName>
        <fullName evidence="2">Unannotated protein</fullName>
    </submittedName>
</protein>
<evidence type="ECO:0000313" key="2">
    <source>
        <dbReference type="EMBL" id="CAB4674923.1"/>
    </source>
</evidence>
<dbReference type="AlphaFoldDB" id="A0A6J6MR74"/>
<dbReference type="EMBL" id="CAEZWM010000299">
    <property type="protein sequence ID" value="CAB4674923.1"/>
    <property type="molecule type" value="Genomic_DNA"/>
</dbReference>
<dbReference type="PANTHER" id="PTHR46623:SF7">
    <property type="entry name" value="CARBOXYMETHYLENEBUTENOLIDASE"/>
    <property type="match status" value="1"/>
</dbReference>
<evidence type="ECO:0000259" key="1">
    <source>
        <dbReference type="Pfam" id="PF01738"/>
    </source>
</evidence>
<dbReference type="Pfam" id="PF01738">
    <property type="entry name" value="DLH"/>
    <property type="match status" value="1"/>
</dbReference>
<dbReference type="PANTHER" id="PTHR46623">
    <property type="entry name" value="CARBOXYMETHYLENEBUTENOLIDASE-RELATED"/>
    <property type="match status" value="1"/>
</dbReference>
<name>A0A6J6MR74_9ZZZZ</name>
<dbReference type="InterPro" id="IPR002925">
    <property type="entry name" value="Dienelactn_hydro"/>
</dbReference>
<feature type="domain" description="Dienelactone hydrolase" evidence="1">
    <location>
        <begin position="25"/>
        <end position="242"/>
    </location>
</feature>
<dbReference type="Gene3D" id="3.40.50.1820">
    <property type="entry name" value="alpha/beta hydrolase"/>
    <property type="match status" value="1"/>
</dbReference>
<dbReference type="GO" id="GO:0016787">
    <property type="term" value="F:hydrolase activity"/>
    <property type="evidence" value="ECO:0007669"/>
    <property type="project" value="InterPro"/>
</dbReference>
<dbReference type="InterPro" id="IPR051049">
    <property type="entry name" value="Dienelactone_hydrolase-like"/>
</dbReference>
<sequence length="243" mass="25687">MSALATGSEEVEVERILLKGPAGPIDAIHARPLGMPSGGVVLHPDILGIRPLFNDLASRLASHGFAVVSPNPFSETPALELETLDASARLGMVKDLKDEIQLGSLEAAADYLVVNDGVSEVAVIGFCFGGMYALKAAASGRFDRAVAFYGMIHAPDAWRSETLADPLEGISSACPVLAIFGGVDQWTPAEDIDELRTALATVAGSEVVVYPEADHGFVHDPDRPAHRADDSADAWSRVLAFLR</sequence>
<dbReference type="InterPro" id="IPR029058">
    <property type="entry name" value="AB_hydrolase_fold"/>
</dbReference>
<proteinExistence type="predicted"/>
<reference evidence="2" key="1">
    <citation type="submission" date="2020-05" db="EMBL/GenBank/DDBJ databases">
        <authorList>
            <person name="Chiriac C."/>
            <person name="Salcher M."/>
            <person name="Ghai R."/>
            <person name="Kavagutti S V."/>
        </authorList>
    </citation>
    <scope>NUCLEOTIDE SEQUENCE</scope>
</reference>
<gene>
    <name evidence="2" type="ORF">UFOPK2242_01686</name>
</gene>